<keyword evidence="2" id="KW-1185">Reference proteome</keyword>
<dbReference type="Proteomes" id="UP000243459">
    <property type="component" value="Chromosome 6"/>
</dbReference>
<organism evidence="1 2">
    <name type="scientific">Asparagus officinalis</name>
    <name type="common">Garden asparagus</name>
    <dbReference type="NCBI Taxonomy" id="4686"/>
    <lineage>
        <taxon>Eukaryota</taxon>
        <taxon>Viridiplantae</taxon>
        <taxon>Streptophyta</taxon>
        <taxon>Embryophyta</taxon>
        <taxon>Tracheophyta</taxon>
        <taxon>Spermatophyta</taxon>
        <taxon>Magnoliopsida</taxon>
        <taxon>Liliopsida</taxon>
        <taxon>Asparagales</taxon>
        <taxon>Asparagaceae</taxon>
        <taxon>Asparagoideae</taxon>
        <taxon>Asparagus</taxon>
    </lineage>
</organism>
<evidence type="ECO:0000313" key="1">
    <source>
        <dbReference type="EMBL" id="ONK65882.1"/>
    </source>
</evidence>
<dbReference type="AlphaFoldDB" id="A0A5P1EIX3"/>
<dbReference type="EMBL" id="CM007386">
    <property type="protein sequence ID" value="ONK65882.1"/>
    <property type="molecule type" value="Genomic_DNA"/>
</dbReference>
<name>A0A5P1EIX3_ASPOF</name>
<gene>
    <name evidence="1" type="ORF">A4U43_C06F1950</name>
</gene>
<reference evidence="2" key="1">
    <citation type="journal article" date="2017" name="Nat. Commun.">
        <title>The asparagus genome sheds light on the origin and evolution of a young Y chromosome.</title>
        <authorList>
            <person name="Harkess A."/>
            <person name="Zhou J."/>
            <person name="Xu C."/>
            <person name="Bowers J.E."/>
            <person name="Van der Hulst R."/>
            <person name="Ayyampalayam S."/>
            <person name="Mercati F."/>
            <person name="Riccardi P."/>
            <person name="McKain M.R."/>
            <person name="Kakrana A."/>
            <person name="Tang H."/>
            <person name="Ray J."/>
            <person name="Groenendijk J."/>
            <person name="Arikit S."/>
            <person name="Mathioni S.M."/>
            <person name="Nakano M."/>
            <person name="Shan H."/>
            <person name="Telgmann-Rauber A."/>
            <person name="Kanno A."/>
            <person name="Yue Z."/>
            <person name="Chen H."/>
            <person name="Li W."/>
            <person name="Chen Y."/>
            <person name="Xu X."/>
            <person name="Zhang Y."/>
            <person name="Luo S."/>
            <person name="Chen H."/>
            <person name="Gao J."/>
            <person name="Mao Z."/>
            <person name="Pires J.C."/>
            <person name="Luo M."/>
            <person name="Kudrna D."/>
            <person name="Wing R.A."/>
            <person name="Meyers B.C."/>
            <person name="Yi K."/>
            <person name="Kong H."/>
            <person name="Lavrijsen P."/>
            <person name="Sunseri F."/>
            <person name="Falavigna A."/>
            <person name="Ye Y."/>
            <person name="Leebens-Mack J.H."/>
            <person name="Chen G."/>
        </authorList>
    </citation>
    <scope>NUCLEOTIDE SEQUENCE [LARGE SCALE GENOMIC DNA]</scope>
    <source>
        <strain evidence="2">cv. DH0086</strain>
    </source>
</reference>
<dbReference type="Gramene" id="ONK65882">
    <property type="protein sequence ID" value="ONK65882"/>
    <property type="gene ID" value="A4U43_C06F1950"/>
</dbReference>
<evidence type="ECO:0000313" key="2">
    <source>
        <dbReference type="Proteomes" id="UP000243459"/>
    </source>
</evidence>
<protein>
    <submittedName>
        <fullName evidence="1">Uncharacterized protein</fullName>
    </submittedName>
</protein>
<accession>A0A5P1EIX3</accession>
<proteinExistence type="predicted"/>
<sequence length="90" mass="8999">MFYSKIDPSTEIVVGKPGCWPWGGSPAATRFAASRRCEANAGAFSCCGGRGGIVAEASSSPEDAASGTGARRAVTEVEAAAMRSGRGGGD</sequence>